<dbReference type="PANTHER" id="PTHR43242">
    <property type="entry name" value="NAD(P)-BINDING ROSSMANN-FOLD SUPERFAMILY PROTEIN"/>
    <property type="match status" value="1"/>
</dbReference>
<evidence type="ECO:0000259" key="1">
    <source>
        <dbReference type="Pfam" id="PF04321"/>
    </source>
</evidence>
<dbReference type="GO" id="GO:0008831">
    <property type="term" value="F:dTDP-4-dehydrorhamnose reductase activity"/>
    <property type="evidence" value="ECO:0007669"/>
    <property type="project" value="UniProtKB-EC"/>
</dbReference>
<dbReference type="RefSeq" id="WP_013683244.1">
    <property type="nucleotide sequence ID" value="NC_015320.1"/>
</dbReference>
<dbReference type="eggNOG" id="arCOG01367">
    <property type="taxonomic scope" value="Archaea"/>
</dbReference>
<protein>
    <submittedName>
        <fullName evidence="2">dTDP-4-dehydrorhamnose reductase</fullName>
        <ecNumber evidence="2">1.1.1.133</ecNumber>
    </submittedName>
</protein>
<dbReference type="Gene3D" id="3.40.50.720">
    <property type="entry name" value="NAD(P)-binding Rossmann-like Domain"/>
    <property type="match status" value="1"/>
</dbReference>
<dbReference type="Pfam" id="PF04321">
    <property type="entry name" value="RmlD_sub_bind"/>
    <property type="match status" value="1"/>
</dbReference>
<dbReference type="OrthoDB" id="4907at2157"/>
<dbReference type="SUPFAM" id="SSF51735">
    <property type="entry name" value="NAD(P)-binding Rossmann-fold domains"/>
    <property type="match status" value="1"/>
</dbReference>
<evidence type="ECO:0000313" key="2">
    <source>
        <dbReference type="EMBL" id="AEA46570.1"/>
    </source>
</evidence>
<dbReference type="STRING" id="693661.Arcve_0546"/>
<dbReference type="HOGENOM" id="CLU_045518_2_1_2"/>
<dbReference type="PANTHER" id="PTHR43242:SF1">
    <property type="entry name" value="NAD(P)-BINDING ROSSMANN-FOLD SUPERFAMILY PROTEIN"/>
    <property type="match status" value="1"/>
</dbReference>
<dbReference type="InterPro" id="IPR029903">
    <property type="entry name" value="RmlD-like-bd"/>
</dbReference>
<dbReference type="Proteomes" id="UP000008136">
    <property type="component" value="Chromosome"/>
</dbReference>
<proteinExistence type="predicted"/>
<name>F2KQD7_ARCVS</name>
<accession>F2KQD7</accession>
<organism evidence="2 3">
    <name type="scientific">Archaeoglobus veneficus (strain DSM 11195 / SNP6)</name>
    <dbReference type="NCBI Taxonomy" id="693661"/>
    <lineage>
        <taxon>Archaea</taxon>
        <taxon>Methanobacteriati</taxon>
        <taxon>Methanobacteriota</taxon>
        <taxon>Archaeoglobi</taxon>
        <taxon>Archaeoglobales</taxon>
        <taxon>Archaeoglobaceae</taxon>
        <taxon>Archaeoglobus</taxon>
    </lineage>
</organism>
<dbReference type="KEGG" id="ave:Arcve_0546"/>
<dbReference type="EC" id="1.1.1.133" evidence="2"/>
<dbReference type="EMBL" id="CP002588">
    <property type="protein sequence ID" value="AEA46570.1"/>
    <property type="molecule type" value="Genomic_DNA"/>
</dbReference>
<dbReference type="GeneID" id="10393642"/>
<dbReference type="CDD" id="cd05254">
    <property type="entry name" value="dTDP_HR_like_SDR_e"/>
    <property type="match status" value="1"/>
</dbReference>
<reference evidence="2 3" key="1">
    <citation type="submission" date="2011-03" db="EMBL/GenBank/DDBJ databases">
        <title>The complete genome of Archaeoglobus veneficus SNP6.</title>
        <authorList>
            <consortium name="US DOE Joint Genome Institute (JGI-PGF)"/>
            <person name="Lucas S."/>
            <person name="Copeland A."/>
            <person name="Lapidus A."/>
            <person name="Bruce D."/>
            <person name="Goodwin L."/>
            <person name="Pitluck S."/>
            <person name="Kyrpides N."/>
            <person name="Mavromatis K."/>
            <person name="Pagani I."/>
            <person name="Ivanova N."/>
            <person name="Mikhailova N."/>
            <person name="Lu M."/>
            <person name="Detter J.C."/>
            <person name="Tapia R."/>
            <person name="Han C."/>
            <person name="Land M."/>
            <person name="Hauser L."/>
            <person name="Markowitz V."/>
            <person name="Cheng J.-F."/>
            <person name="Hugenholtz P."/>
            <person name="Woyke T."/>
            <person name="Wu D."/>
            <person name="Spring S."/>
            <person name="Brambilla E."/>
            <person name="Klenk H.-P."/>
            <person name="Eisen J.A."/>
        </authorList>
    </citation>
    <scope>NUCLEOTIDE SEQUENCE [LARGE SCALE GENOMIC DNA]</scope>
    <source>
        <strain>SNP6</strain>
    </source>
</reference>
<evidence type="ECO:0000313" key="3">
    <source>
        <dbReference type="Proteomes" id="UP000008136"/>
    </source>
</evidence>
<dbReference type="AlphaFoldDB" id="F2KQD7"/>
<keyword evidence="3" id="KW-1185">Reference proteome</keyword>
<dbReference type="NCBIfam" id="TIGR01214">
    <property type="entry name" value="rmlD"/>
    <property type="match status" value="1"/>
</dbReference>
<gene>
    <name evidence="2" type="ordered locus">Arcve_0546</name>
</gene>
<feature type="domain" description="RmlD-like substrate binding" evidence="1">
    <location>
        <begin position="1"/>
        <end position="284"/>
    </location>
</feature>
<sequence length="289" mass="32381">MRIFITGGSGLLGHRIAEIALEKGYEVYSGYCHNHPSAGKPVKIDLSNPVSIFETIKDAKPDVIMHTAALTNVDKCEKEKELAFRINVEGTKAIAEAVRKLNSFLIYVSTDYVFDGRKGMYREEDETNPVNYYGHTKLLGEQYCKDFCIARTCVIYGAKPASGKVNFVLWLIDKLRNGEKVRIVTDQYITPTLNTNLAKMMLEIAEKGLKGVFHLAGATRVSRFEFAETLADVFGLDKTLITPSKMEEINWVAVRPKDSSLDTSKAVKLLDEKPYALEKALKVLKEEMS</sequence>
<keyword evidence="2" id="KW-0560">Oxidoreductase</keyword>
<dbReference type="InterPro" id="IPR005913">
    <property type="entry name" value="dTDP_dehydrorham_reduct"/>
</dbReference>
<dbReference type="InterPro" id="IPR036291">
    <property type="entry name" value="NAD(P)-bd_dom_sf"/>
</dbReference>